<dbReference type="Proteomes" id="UP000240429">
    <property type="component" value="Unassembled WGS sequence"/>
</dbReference>
<sequence>MKHRIGRLVEPLLRLLFPGKGRHRLPAVGVTSGRGRHRAPAGAQGATAHRVGCRPLRGEDHVMVRPYLVEHEQHVRREEARQQRARRRELWLATRGVDIGPRLIHGVEVSA</sequence>
<name>A0A2P8QC53_9ACTN</name>
<reference evidence="1 2" key="1">
    <citation type="submission" date="2018-03" db="EMBL/GenBank/DDBJ databases">
        <title>Streptomyces dioscori sp. nov., a novel endophytic actinobacterium isolated from bulbil of Dioscorea bulbifera L.</title>
        <authorList>
            <person name="Zhikuan W."/>
        </authorList>
    </citation>
    <scope>NUCLEOTIDE SEQUENCE [LARGE SCALE GENOMIC DNA]</scope>
    <source>
        <strain evidence="1 2">A217</strain>
    </source>
</reference>
<organism evidence="1 2">
    <name type="scientific">Streptomyces dioscori</name>
    <dbReference type="NCBI Taxonomy" id="2109333"/>
    <lineage>
        <taxon>Bacteria</taxon>
        <taxon>Bacillati</taxon>
        <taxon>Actinomycetota</taxon>
        <taxon>Actinomycetes</taxon>
        <taxon>Kitasatosporales</taxon>
        <taxon>Streptomycetaceae</taxon>
        <taxon>Streptomyces</taxon>
        <taxon>Streptomyces aurantiacus group</taxon>
    </lineage>
</organism>
<comment type="caution">
    <text evidence="1">The sequence shown here is derived from an EMBL/GenBank/DDBJ whole genome shotgun (WGS) entry which is preliminary data.</text>
</comment>
<dbReference type="AlphaFoldDB" id="A0A2P8QC53"/>
<keyword evidence="2" id="KW-1185">Reference proteome</keyword>
<proteinExistence type="predicted"/>
<evidence type="ECO:0000313" key="2">
    <source>
        <dbReference type="Proteomes" id="UP000240429"/>
    </source>
</evidence>
<dbReference type="EMBL" id="PYBJ01000004">
    <property type="protein sequence ID" value="PSM43840.1"/>
    <property type="molecule type" value="Genomic_DNA"/>
</dbReference>
<protein>
    <submittedName>
        <fullName evidence="1">Uncharacterized protein</fullName>
    </submittedName>
</protein>
<accession>A0A2P8QC53</accession>
<gene>
    <name evidence="1" type="ORF">C6Y14_09540</name>
</gene>
<dbReference type="OrthoDB" id="4326862at2"/>
<evidence type="ECO:0000313" key="1">
    <source>
        <dbReference type="EMBL" id="PSM43840.1"/>
    </source>
</evidence>
<dbReference type="RefSeq" id="WP_107016106.1">
    <property type="nucleotide sequence ID" value="NZ_KZ679040.1"/>
</dbReference>